<reference evidence="6 7" key="1">
    <citation type="submission" date="2020-08" db="EMBL/GenBank/DDBJ databases">
        <title>Genomic Encyclopedia of Type Strains, Phase IV (KMG-IV): sequencing the most valuable type-strain genomes for metagenomic binning, comparative biology and taxonomic classification.</title>
        <authorList>
            <person name="Goeker M."/>
        </authorList>
    </citation>
    <scope>NUCLEOTIDE SEQUENCE [LARGE SCALE GENOMIC DNA]</scope>
    <source>
        <strain evidence="6 7">DSM 25966</strain>
    </source>
</reference>
<evidence type="ECO:0000313" key="7">
    <source>
        <dbReference type="Proteomes" id="UP000553963"/>
    </source>
</evidence>
<evidence type="ECO:0000256" key="3">
    <source>
        <dbReference type="ARBA" id="ARBA00022989"/>
    </source>
</evidence>
<dbReference type="InterPro" id="IPR032808">
    <property type="entry name" value="DoxX"/>
</dbReference>
<dbReference type="AlphaFoldDB" id="A0A840AFU9"/>
<evidence type="ECO:0000256" key="2">
    <source>
        <dbReference type="ARBA" id="ARBA00022692"/>
    </source>
</evidence>
<gene>
    <name evidence="6" type="ORF">GGR25_000258</name>
</gene>
<comment type="caution">
    <text evidence="6">The sequence shown here is derived from an EMBL/GenBank/DDBJ whole genome shotgun (WGS) entry which is preliminary data.</text>
</comment>
<feature type="transmembrane region" description="Helical" evidence="5">
    <location>
        <begin position="46"/>
        <end position="64"/>
    </location>
</feature>
<evidence type="ECO:0000256" key="1">
    <source>
        <dbReference type="ARBA" id="ARBA00004141"/>
    </source>
</evidence>
<keyword evidence="2 5" id="KW-0812">Transmembrane</keyword>
<evidence type="ECO:0000256" key="5">
    <source>
        <dbReference type="SAM" id="Phobius"/>
    </source>
</evidence>
<dbReference type="GO" id="GO:0016020">
    <property type="term" value="C:membrane"/>
    <property type="evidence" value="ECO:0007669"/>
    <property type="project" value="UniProtKB-SubCell"/>
</dbReference>
<keyword evidence="3 5" id="KW-1133">Transmembrane helix</keyword>
<dbReference type="RefSeq" id="WP_183396917.1">
    <property type="nucleotide sequence ID" value="NZ_JACIDS010000001.1"/>
</dbReference>
<accession>A0A840AFU9</accession>
<feature type="transmembrane region" description="Helical" evidence="5">
    <location>
        <begin position="6"/>
        <end position="26"/>
    </location>
</feature>
<dbReference type="EMBL" id="JACIDS010000001">
    <property type="protein sequence ID" value="MBB3929239.1"/>
    <property type="molecule type" value="Genomic_DNA"/>
</dbReference>
<evidence type="ECO:0000313" key="6">
    <source>
        <dbReference type="EMBL" id="MBB3929239.1"/>
    </source>
</evidence>
<evidence type="ECO:0000256" key="4">
    <source>
        <dbReference type="ARBA" id="ARBA00023136"/>
    </source>
</evidence>
<comment type="subcellular location">
    <subcellularLocation>
        <location evidence="1">Membrane</location>
        <topology evidence="1">Multi-pass membrane protein</topology>
    </subcellularLocation>
</comment>
<protein>
    <submittedName>
        <fullName evidence="6">Putative oxidoreductase</fullName>
    </submittedName>
</protein>
<sequence>MDLSLLAVAARLVVGLMFVVIGLRLLLGRSLVAALLATKRIPAPAFVALAGGVIEILLGLLMIAGVMPAYVAIAMAVFVVVATIMVHDFWHLKGQRRALEINTVLTHMLVVGGLLCMAAYPW</sequence>
<name>A0A840AFU9_9HYPH</name>
<feature type="transmembrane region" description="Helical" evidence="5">
    <location>
        <begin position="102"/>
        <end position="120"/>
    </location>
</feature>
<dbReference type="Proteomes" id="UP000553963">
    <property type="component" value="Unassembled WGS sequence"/>
</dbReference>
<keyword evidence="7" id="KW-1185">Reference proteome</keyword>
<organism evidence="6 7">
    <name type="scientific">Kaistia hirudinis</name>
    <dbReference type="NCBI Taxonomy" id="1293440"/>
    <lineage>
        <taxon>Bacteria</taxon>
        <taxon>Pseudomonadati</taxon>
        <taxon>Pseudomonadota</taxon>
        <taxon>Alphaproteobacteria</taxon>
        <taxon>Hyphomicrobiales</taxon>
        <taxon>Kaistiaceae</taxon>
        <taxon>Kaistia</taxon>
    </lineage>
</organism>
<feature type="transmembrane region" description="Helical" evidence="5">
    <location>
        <begin position="70"/>
        <end position="90"/>
    </location>
</feature>
<dbReference type="Pfam" id="PF07681">
    <property type="entry name" value="DoxX"/>
    <property type="match status" value="1"/>
</dbReference>
<proteinExistence type="predicted"/>
<keyword evidence="4 5" id="KW-0472">Membrane</keyword>